<dbReference type="FunFam" id="2.30.230.10:FF:000003">
    <property type="entry name" value="Apolipoprotein B"/>
    <property type="match status" value="1"/>
</dbReference>
<accession>A0AAY4BB94</accession>
<dbReference type="GO" id="GO:0034361">
    <property type="term" value="C:very-low-density lipoprotein particle"/>
    <property type="evidence" value="ECO:0007669"/>
    <property type="project" value="TreeGrafter"/>
</dbReference>
<evidence type="ECO:0000256" key="2">
    <source>
        <dbReference type="ARBA" id="ARBA00022448"/>
    </source>
</evidence>
<keyword evidence="5" id="KW-0445">Lipid transport</keyword>
<evidence type="ECO:0000256" key="1">
    <source>
        <dbReference type="ARBA" id="ARBA00004613"/>
    </source>
</evidence>
<dbReference type="Gene3D" id="2.30.230.10">
    <property type="entry name" value="Lipovitellin, beta-sheet shell regions, chain A"/>
    <property type="match status" value="1"/>
</dbReference>
<dbReference type="GO" id="GO:0030301">
    <property type="term" value="P:cholesterol transport"/>
    <property type="evidence" value="ECO:0007669"/>
    <property type="project" value="TreeGrafter"/>
</dbReference>
<evidence type="ECO:0000313" key="10">
    <source>
        <dbReference type="Proteomes" id="UP000694580"/>
    </source>
</evidence>
<dbReference type="Gene3D" id="1.25.10.20">
    <property type="entry name" value="Vitellinogen, superhelical"/>
    <property type="match status" value="1"/>
</dbReference>
<dbReference type="Gene3D" id="2.20.80.10">
    <property type="entry name" value="Lipovitellin-phosvitin complex, chain A, domain 4"/>
    <property type="match status" value="1"/>
</dbReference>
<organism evidence="9 10">
    <name type="scientific">Denticeps clupeoides</name>
    <name type="common">denticle herring</name>
    <dbReference type="NCBI Taxonomy" id="299321"/>
    <lineage>
        <taxon>Eukaryota</taxon>
        <taxon>Metazoa</taxon>
        <taxon>Chordata</taxon>
        <taxon>Craniata</taxon>
        <taxon>Vertebrata</taxon>
        <taxon>Euteleostomi</taxon>
        <taxon>Actinopterygii</taxon>
        <taxon>Neopterygii</taxon>
        <taxon>Teleostei</taxon>
        <taxon>Clupei</taxon>
        <taxon>Clupeiformes</taxon>
        <taxon>Denticipitoidei</taxon>
        <taxon>Denticipitidae</taxon>
        <taxon>Denticeps</taxon>
    </lineage>
</organism>
<dbReference type="PANTHER" id="PTHR13769">
    <property type="entry name" value="APOLIPOPROTEIN B"/>
    <property type="match status" value="1"/>
</dbReference>
<keyword evidence="2" id="KW-0813">Transport</keyword>
<dbReference type="Gene3D" id="2.20.50.20">
    <property type="entry name" value="Lipovitellin. Chain A, domain 3"/>
    <property type="match status" value="1"/>
</dbReference>
<evidence type="ECO:0000259" key="8">
    <source>
        <dbReference type="PROSITE" id="PS51211"/>
    </source>
</evidence>
<dbReference type="GO" id="GO:0042953">
    <property type="term" value="P:lipoprotein transport"/>
    <property type="evidence" value="ECO:0007669"/>
    <property type="project" value="TreeGrafter"/>
</dbReference>
<dbReference type="GO" id="GO:0034359">
    <property type="term" value="C:mature chylomicron"/>
    <property type="evidence" value="ECO:0007669"/>
    <property type="project" value="TreeGrafter"/>
</dbReference>
<evidence type="ECO:0000256" key="7">
    <source>
        <dbReference type="PROSITE-ProRule" id="PRU00557"/>
    </source>
</evidence>
<dbReference type="InterPro" id="IPR001747">
    <property type="entry name" value="Vitellogenin_N"/>
</dbReference>
<dbReference type="InterPro" id="IPR015255">
    <property type="entry name" value="Vitellinogen_open_b-sht"/>
</dbReference>
<evidence type="ECO:0000313" key="9">
    <source>
        <dbReference type="Ensembl" id="ENSDCDP00010018234.1"/>
    </source>
</evidence>
<evidence type="ECO:0000256" key="3">
    <source>
        <dbReference type="ARBA" id="ARBA00022525"/>
    </source>
</evidence>
<reference evidence="9 10" key="1">
    <citation type="submission" date="2020-06" db="EMBL/GenBank/DDBJ databases">
        <authorList>
            <consortium name="Wellcome Sanger Institute Data Sharing"/>
        </authorList>
    </citation>
    <scope>NUCLEOTIDE SEQUENCE [LARGE SCALE GENOMIC DNA]</scope>
</reference>
<proteinExistence type="predicted"/>
<dbReference type="Proteomes" id="UP000694580">
    <property type="component" value="Chromosome 14"/>
</dbReference>
<dbReference type="GO" id="GO:0006642">
    <property type="term" value="P:triglyceride mobilization"/>
    <property type="evidence" value="ECO:0007669"/>
    <property type="project" value="TreeGrafter"/>
</dbReference>
<dbReference type="InterPro" id="IPR015817">
    <property type="entry name" value="Vitellinogen_open_b-sht_sub1"/>
</dbReference>
<comment type="caution">
    <text evidence="7">Lacks conserved residue(s) required for the propagation of feature annotation.</text>
</comment>
<dbReference type="SMART" id="SM00638">
    <property type="entry name" value="LPD_N"/>
    <property type="match status" value="1"/>
</dbReference>
<protein>
    <submittedName>
        <fullName evidence="9">Apolipoprotein Bb, tandem duplicate 2</fullName>
    </submittedName>
</protein>
<dbReference type="InterPro" id="IPR011030">
    <property type="entry name" value="Lipovitellin_superhlx_dom"/>
</dbReference>
<dbReference type="GeneTree" id="ENSGT00590000083139"/>
<dbReference type="InterPro" id="IPR015819">
    <property type="entry name" value="Lipid_transp_b-sht_shell"/>
</dbReference>
<dbReference type="GO" id="GO:0042632">
    <property type="term" value="P:cholesterol homeostasis"/>
    <property type="evidence" value="ECO:0007669"/>
    <property type="project" value="TreeGrafter"/>
</dbReference>
<dbReference type="Pfam" id="PF09172">
    <property type="entry name" value="Vit_open_b-sht"/>
    <property type="match status" value="1"/>
</dbReference>
<dbReference type="SMART" id="SM01169">
    <property type="entry name" value="DUF1943"/>
    <property type="match status" value="1"/>
</dbReference>
<reference evidence="9" key="2">
    <citation type="submission" date="2025-08" db="UniProtKB">
        <authorList>
            <consortium name="Ensembl"/>
        </authorList>
    </citation>
    <scope>IDENTIFICATION</scope>
</reference>
<dbReference type="GO" id="GO:0034362">
    <property type="term" value="C:low-density lipoprotein particle"/>
    <property type="evidence" value="ECO:0007669"/>
    <property type="project" value="TreeGrafter"/>
</dbReference>
<evidence type="ECO:0000256" key="5">
    <source>
        <dbReference type="ARBA" id="ARBA00023055"/>
    </source>
</evidence>
<sequence>DIWNIMASRFKSFQKYEYLYETESLNSLNGAINGPKASCKVEIEVPGTCSYIMRTTECTLSEVVDTDAGQNPVFGPAATSGAFKAAMEKNPLKFTVEGDRNIKLFPENGELINILNIKRGIISALAVPVKEEKNFKMPTIYGLCSTDYTVNVRQDIADVTITRDLSDCDQFWPIKDRTSPLALFTDMHYPLAQLIDSSQTCNYKLDNEKKHPVSGTCTEKHVFLPFSHEEKGIVNVGKQTLTLQGVAVYNERVFDHTLITKGFVDKSPIQDKKAPLAVLEELAGLSKTNDGHRRAHLAHKLVSLLRKMSVETLSSAVPEALQISPSLSYQALLQCGTPECSSAFMKALRTMQGYSLETDAVAYAMGLLPNVSPLLLSDMLEMAKFRQSKPILYSLSNVVKRLYKVEGTVTPEIKAVAEFILEQIGDCTGNEDHTYLTLKVVANMAEALGAASPALKSAVVKCVNQPSASSEVQLSAVQVFRLTSVPEEGREVLMQVILDSAAPLQKRIAAYLVLMKDPQSAELSQIFSALSAEEGQQAESFVISHLTNIQTSTSPETQELREKILDALQGNEIGPVMDLTKFSRNYKVGSLEGNMIFEGEGYLPKEVMLEMSLEAFGYDVDMFEFGIESKGLEPAVEALFGADGFFPDTVLKAVAYTSDRMPAMLNNAMKTCFSTPQMSQGIMNEFKDNINKLIKELKSNESPEAKMYLRLLGMELGYLTTKDIQEMASSALKLIDKPLSIFPTEFARKLLSSLDNEFFVHYIFMDNEFYLPTASGVPLRLALSGTFAPGIKGGLQFSRDKSQVELMPSAGIEFVTEMGAHLPDFVESGLEMHTNIYHESVLNAKMSITRNSLKLTMPALQRPMKLIGVTNTLVSVTTSGTKPIPSITEKIDVSKCTPFFSGVKYCTDLQYSDAFYNEDSPYFPLSGDSKFAIELHPTGQVSEYMATIDYKFEQNVDTLTLTLETEGNEKSEAKAALMFNRQMFTAAADLQIPDFDLELGLRLTPADAAARSKGTHSVQLDFVNNNIPEATLIVLTKVEGIKDAIMEVEARVPSLETDAKFSTHLHLEEKTLELESNIKFFEASSEQALTLKYDGEKLEAKVKSNVNTRTMRIRSMCDAIKPILEEVWSDEIPDLPQTLFFNFEADAEYQFSQNHYVLTVPLPLGGKSLRDFNFPQVLSTPNLDFPRLGMEIRSVDIHVPEIVFPQGVSLHLPLSGRAEVSTKVESNLYNLETEMSAGVDLVDTNSYSAKVDITGTGPIDALSFKTKGSALLASTPNDFLKAEVKTEFQHQLIEAHIDVAEVLNIDNKVHVKSSSNVQATSPLGMQLSLEHVGQFGANSQEISGDGKLSLRTEPLHGILTLDQSFEVFPFKLDGKVDSTLKIASDLMQAQNTFVADLNNGKLSVQSNTAAFEDTIVQTAEITFDDYQLIGKKDTKLIFLSTTMQSKAEVTAGVRGVTISVENSAEYTDDRILGLVMATLDGNGLTMNSDANLQFDQYRGTHKASLTLKKDGLKTSGTTSLKGLENVNLENTFSCALDASQLSFSVDSKGLCKGIKMGNTNTLTAKLSSVAFSTIAEAIIDKDIFYNHDVVIDMQPYTATVTVNNKISFETTSLENKAQFMAKPYKMDLTGSQIYADRWDEVKHVYEIKYADLTASAKWSTTGKLCGTTFNQNTELEVAGLAVRLNHGNQLNWMPLRFDTSIHATAVPFALTVNAITNGDGDLDWNGKHSSQMFSKFLLKAEPLAFVHSHECRISVSQKFENGASAETTLDNKIDTLFTPSEQRANLRVLSQLNRHGLNQTFSLYNSPKGLGFEMEGTVHTSLFNTVDDDNQDFTVSGFVKYDKSTESHIIQLPFLELFPAVLEQVKTTISDIVSSSANTEYFKYIIGNVAMMMYGIGLQIDQMKRNIPECTVLLDRLKEFMIALRKRIMSGNLPQMIKEDFAAFIEEYDIKGTFLSIIELIENFIKRIDLMKFKDSTSNFLYELEKEYAVKAKLECVIKDLKQMITTMDARKFIESLKKCFNSVKFQNLINELMELIPTEQIINLIDTVKALVAELDIVGKFNTVSGHMKAVLLKYDIPQKIEALFDKIGELLRNLKLCETVNVIFDILKSISLHVEKALLYLENSFNYLRGTDLRQIIQNLNARIDSLVKNVKSFNYNAFVDHANLKINEYTTKLNKLVEDLSIQQKVDACRDFVNYVVSAMSKILLELRSTKFADVVKTLKDITESVVLKDMRQLAMKLKTIVNELDLKIELLQYVKQIIMKFFAFIENFDINTFDLESYAEVLTNNYLPHLPVIELPQIILPEISFPAIPKLRMEHLLQIPLQIPDFKLPDIPSELMVPSFGKLYGEVRVKSPIYNLRTSADVENTASKNKESLFSPQFTIYLVSEGTSPSNNDWNFNIISTTRVAIPKMRRVLIAETLKLTHSVLTLQHQSSLTFYGLSVQGSAKTNVKASSKPYTGELVNMAFFAMERGVSASMDTTYNHDLNIPCIELSGRAKITQKLVVRQEGRKIMLSVETTETEKLTLYGDTKEATYKGKLEISTDLLSASLTYTANTESEDIKIKETLNAYTGLDQITFDGRFETESSYIKKSLLETSGDVNFKDFRAEMKLTHNTELVGHISGSLSNSINVLARPFYIVLDFKNKGSGKVILDETLPAKIDLLNDFSVTLNTDSQEMKTVVLARLNQHKYAHNITIYNNQEETAMRAVADGQSDLEFLTGPINIPEMDLIAFEIPAISFNFYEFTNLNHVLKDTKQAFDFDANMVSKKIGEPLIELGVITIPNVDNFIYDVSFKSSIFNLNGKAELSSGDDNLEFRISAISASEFDSLMAKLEGTSRLIVSDDQLKMDSDFSLKNVHIEGTHKSHLHLDDFPLKEDFVSWKSNAKVDLPIFTFEFNQQLFPETNVIFSQRVKSTFDIPVVRAVGNAKMEQTFKTGLDFDAKATIDGSLLQLATIKGAHQATVSLKNGSLRSALKTTGNANVNYGNVKIEFDVDRYHDMELLPLQVSNKFNYQIKNLIHVADFKTEGNYAGKLFLDWRIDSQDLHVEYDFAQTSPIGDFVLGEKAVVNMAEDTSKWTYDGKIGVPFYLITIEGACEGTEDSLKLNMKTSATSPFVILKYDIDCEYTVLTKSFFVMKDEGVSGSLSIPSTIVFRYQCLSKTSEDLDTRLFYVTASETGKEVDIVAIKADFNEEEPIMKATFNLKAPEEIISCLLKKVPAIKTSLTGFAEKNGLDVFLERSKRTFVETVDSTYRAIKQHDTQLSDLSVFFRNKISQYQKVIEAIVKEVITFLRETKLPLPEMKELTIPEICKMITDNVAAVLEELHKEIFIDQQAYLAPLLKSIQVSGPKGPIFIGELIFESVKEAFGDVIDILKNLKSIDVILEDLARALFEAVELAQEYVDSVNSDLLNIIAANINSLHAFFYEAVDSFVEFVDGILTIDAIEFISKLSLDIWKNIVQDFTEAFSDVLSDLGPESFIKLNDGRLEIEL</sequence>
<keyword evidence="10" id="KW-1185">Reference proteome</keyword>
<dbReference type="GO" id="GO:0120020">
    <property type="term" value="F:cholesterol transfer activity"/>
    <property type="evidence" value="ECO:0007669"/>
    <property type="project" value="TreeGrafter"/>
</dbReference>
<reference evidence="9" key="3">
    <citation type="submission" date="2025-09" db="UniProtKB">
        <authorList>
            <consortium name="Ensembl"/>
        </authorList>
    </citation>
    <scope>IDENTIFICATION</scope>
</reference>
<dbReference type="SUPFAM" id="SSF56968">
    <property type="entry name" value="Lipovitellin-phosvitin complex, beta-sheet shell regions"/>
    <property type="match status" value="2"/>
</dbReference>
<feature type="domain" description="Vitellogenin" evidence="8">
    <location>
        <begin position="10"/>
        <end position="636"/>
    </location>
</feature>
<dbReference type="InterPro" id="IPR052418">
    <property type="entry name" value="Apolipoprotein_B"/>
</dbReference>
<keyword evidence="3" id="KW-0964">Secreted</keyword>
<keyword evidence="6" id="KW-0325">Glycoprotein</keyword>
<dbReference type="SUPFAM" id="SSF48431">
    <property type="entry name" value="Lipovitellin-phosvitin complex, superhelical domain"/>
    <property type="match status" value="1"/>
</dbReference>
<dbReference type="PROSITE" id="PS51211">
    <property type="entry name" value="VITELLOGENIN"/>
    <property type="match status" value="1"/>
</dbReference>
<gene>
    <name evidence="9" type="primary">apobb.1</name>
</gene>
<evidence type="ECO:0000256" key="6">
    <source>
        <dbReference type="ARBA" id="ARBA00023180"/>
    </source>
</evidence>
<comment type="subcellular location">
    <subcellularLocation>
        <location evidence="1">Secreted</location>
    </subcellularLocation>
</comment>
<name>A0AAY4BB94_9TELE</name>
<dbReference type="InterPro" id="IPR015816">
    <property type="entry name" value="Vitellinogen_b-sht_N"/>
</dbReference>
<dbReference type="Pfam" id="PF01347">
    <property type="entry name" value="Vitellogenin_N"/>
    <property type="match status" value="1"/>
</dbReference>
<dbReference type="PANTHER" id="PTHR13769:SF5">
    <property type="entry name" value="APOLIPOPROTEIN B-100-RELATED"/>
    <property type="match status" value="1"/>
</dbReference>
<evidence type="ECO:0000256" key="4">
    <source>
        <dbReference type="ARBA" id="ARBA00022729"/>
    </source>
</evidence>
<dbReference type="Pfam" id="PF06448">
    <property type="entry name" value="DUF1081"/>
    <property type="match status" value="1"/>
</dbReference>
<keyword evidence="4" id="KW-0732">Signal</keyword>
<dbReference type="GO" id="GO:0050750">
    <property type="term" value="F:low-density lipoprotein particle receptor binding"/>
    <property type="evidence" value="ECO:0007669"/>
    <property type="project" value="TreeGrafter"/>
</dbReference>
<dbReference type="InterPro" id="IPR009454">
    <property type="entry name" value="Lipid_transpt_open_b-sht"/>
</dbReference>
<dbReference type="Ensembl" id="ENSDCDT00010019308.1">
    <property type="protein sequence ID" value="ENSDCDP00010018234.1"/>
    <property type="gene ID" value="ENSDCDG00010008287.1"/>
</dbReference>